<proteinExistence type="predicted"/>
<organism evidence="7 8">
    <name type="scientific">Cladobotryum mycophilum</name>
    <dbReference type="NCBI Taxonomy" id="491253"/>
    <lineage>
        <taxon>Eukaryota</taxon>
        <taxon>Fungi</taxon>
        <taxon>Dikarya</taxon>
        <taxon>Ascomycota</taxon>
        <taxon>Pezizomycotina</taxon>
        <taxon>Sordariomycetes</taxon>
        <taxon>Hypocreomycetidae</taxon>
        <taxon>Hypocreales</taxon>
        <taxon>Hypocreaceae</taxon>
        <taxon>Cladobotryum</taxon>
    </lineage>
</organism>
<evidence type="ECO:0000256" key="5">
    <source>
        <dbReference type="SAM" id="MobiDB-lite"/>
    </source>
</evidence>
<dbReference type="Proteomes" id="UP001338125">
    <property type="component" value="Unassembled WGS sequence"/>
</dbReference>
<name>A0ABR0S8H7_9HYPO</name>
<evidence type="ECO:0000256" key="6">
    <source>
        <dbReference type="SAM" id="Phobius"/>
    </source>
</evidence>
<feature type="transmembrane region" description="Helical" evidence="6">
    <location>
        <begin position="222"/>
        <end position="240"/>
    </location>
</feature>
<comment type="subcellular location">
    <subcellularLocation>
        <location evidence="1">Membrane</location>
        <topology evidence="1">Multi-pass membrane protein</topology>
    </subcellularLocation>
</comment>
<dbReference type="PANTHER" id="PTHR23112">
    <property type="entry name" value="G PROTEIN-COUPLED RECEPTOR 157-RELATED"/>
    <property type="match status" value="1"/>
</dbReference>
<evidence type="ECO:0000256" key="4">
    <source>
        <dbReference type="ARBA" id="ARBA00023136"/>
    </source>
</evidence>
<keyword evidence="4 6" id="KW-0472">Membrane</keyword>
<feature type="region of interest" description="Disordered" evidence="5">
    <location>
        <begin position="309"/>
        <end position="329"/>
    </location>
</feature>
<dbReference type="Gene3D" id="1.20.1070.10">
    <property type="entry name" value="Rhodopsin 7-helix transmembrane proteins"/>
    <property type="match status" value="1"/>
</dbReference>
<feature type="transmembrane region" description="Helical" evidence="6">
    <location>
        <begin position="22"/>
        <end position="43"/>
    </location>
</feature>
<dbReference type="SUPFAM" id="SSF81321">
    <property type="entry name" value="Family A G protein-coupled receptor-like"/>
    <property type="match status" value="1"/>
</dbReference>
<evidence type="ECO:0000256" key="3">
    <source>
        <dbReference type="ARBA" id="ARBA00022989"/>
    </source>
</evidence>
<keyword evidence="2 6" id="KW-0812">Transmembrane</keyword>
<evidence type="ECO:0000313" key="7">
    <source>
        <dbReference type="EMBL" id="KAK5987951.1"/>
    </source>
</evidence>
<accession>A0ABR0S8H7</accession>
<keyword evidence="8" id="KW-1185">Reference proteome</keyword>
<feature type="transmembrane region" description="Helical" evidence="6">
    <location>
        <begin position="73"/>
        <end position="96"/>
    </location>
</feature>
<dbReference type="PANTHER" id="PTHR23112:SF0">
    <property type="entry name" value="TRANSMEMBRANE PROTEIN 116"/>
    <property type="match status" value="1"/>
</dbReference>
<reference evidence="7 8" key="1">
    <citation type="submission" date="2024-01" db="EMBL/GenBank/DDBJ databases">
        <title>Complete genome of Cladobotryum mycophilum ATHUM6906.</title>
        <authorList>
            <person name="Christinaki A.C."/>
            <person name="Myridakis A.I."/>
            <person name="Kouvelis V.N."/>
        </authorList>
    </citation>
    <scope>NUCLEOTIDE SEQUENCE [LARGE SCALE GENOMIC DNA]</scope>
    <source>
        <strain evidence="7 8">ATHUM6906</strain>
    </source>
</reference>
<evidence type="ECO:0000313" key="8">
    <source>
        <dbReference type="Proteomes" id="UP001338125"/>
    </source>
</evidence>
<comment type="caution">
    <text evidence="7">The sequence shown here is derived from an EMBL/GenBank/DDBJ whole genome shotgun (WGS) entry which is preliminary data.</text>
</comment>
<protein>
    <recommendedName>
        <fullName evidence="9">G-protein coupled receptors family 2 profile 2 domain-containing protein</fullName>
    </recommendedName>
</protein>
<feature type="transmembrane region" description="Helical" evidence="6">
    <location>
        <begin position="260"/>
        <end position="280"/>
    </location>
</feature>
<evidence type="ECO:0000256" key="1">
    <source>
        <dbReference type="ARBA" id="ARBA00004141"/>
    </source>
</evidence>
<gene>
    <name evidence="7" type="ORF">PT974_12087</name>
</gene>
<dbReference type="EMBL" id="JAVFKD010000016">
    <property type="protein sequence ID" value="KAK5987951.1"/>
    <property type="molecule type" value="Genomic_DNA"/>
</dbReference>
<keyword evidence="3 6" id="KW-1133">Transmembrane helix</keyword>
<evidence type="ECO:0008006" key="9">
    <source>
        <dbReference type="Google" id="ProtNLM"/>
    </source>
</evidence>
<evidence type="ECO:0000256" key="2">
    <source>
        <dbReference type="ARBA" id="ARBA00022692"/>
    </source>
</evidence>
<sequence length="357" mass="40716">MAINVLLVFYFHTSPDSFRKRWWIYCLICYGGPFVIALSLLLVRNPEHGLVYGGATIWCWVDREWDFIRIYTYYMLIWICIVGSILCYFLVGYHVFRTRNRLRSFSTSRNREQKEMETTQAEMAQQGFYGTVTTEVQVVHSAACPSEPKSVHLPRQTASHVSFENANVTELQPSSRNQFFSSVTTSTSTPKEPPPPSIWSRFTSSIHRVTSKFHISDPIKRAYLRTSFLFAVSVLVTWIPSSLNRIHGWLDGGSPYEFHVATAAVLPLQGLWNGIIFFVTSWNSLSAWWRDTFRGEEVIMGERHMSENVAINERPSGPSDGRFDTSDMEDIDSATVGSDVELRRVSNMASKTSSSTL</sequence>